<evidence type="ECO:0000313" key="2">
    <source>
        <dbReference type="Proteomes" id="UP000276603"/>
    </source>
</evidence>
<gene>
    <name evidence="1" type="ORF">D7Z94_02685</name>
</gene>
<accession>A0A3B0C906</accession>
<sequence length="179" mass="21122">MNFKVLIFISFSVTACSFNKNWETTSCVDRFINQELGNSFEISLRLKIEKDDVLELYFIEEQSVNSFHSDKKIRQKVLGDSLFQEIRFELPERVVPVSFRIDLGENTQQKEVSITEIKLKYKQNVIQIKDSLIPYFFVPNEYLKLKGNSGRFGFVEKKNRRDPFIISHPVLNKKIKIEF</sequence>
<organism evidence="1 2">
    <name type="scientific">Ulvibacterium marinum</name>
    <dbReference type="NCBI Taxonomy" id="2419782"/>
    <lineage>
        <taxon>Bacteria</taxon>
        <taxon>Pseudomonadati</taxon>
        <taxon>Bacteroidota</taxon>
        <taxon>Flavobacteriia</taxon>
        <taxon>Flavobacteriales</taxon>
        <taxon>Flavobacteriaceae</taxon>
        <taxon>Ulvibacterium</taxon>
    </lineage>
</organism>
<dbReference type="EMBL" id="RBCJ01000001">
    <property type="protein sequence ID" value="RKN82765.1"/>
    <property type="molecule type" value="Genomic_DNA"/>
</dbReference>
<comment type="caution">
    <text evidence="1">The sequence shown here is derived from an EMBL/GenBank/DDBJ whole genome shotgun (WGS) entry which is preliminary data.</text>
</comment>
<proteinExistence type="predicted"/>
<protein>
    <recommendedName>
        <fullName evidence="3">Lipoprotein</fullName>
    </recommendedName>
</protein>
<evidence type="ECO:0000313" key="1">
    <source>
        <dbReference type="EMBL" id="RKN82765.1"/>
    </source>
</evidence>
<name>A0A3B0C906_9FLAO</name>
<evidence type="ECO:0008006" key="3">
    <source>
        <dbReference type="Google" id="ProtNLM"/>
    </source>
</evidence>
<keyword evidence="2" id="KW-1185">Reference proteome</keyword>
<dbReference type="RefSeq" id="WP_120709956.1">
    <property type="nucleotide sequence ID" value="NZ_RBCJ01000001.1"/>
</dbReference>
<dbReference type="PROSITE" id="PS51257">
    <property type="entry name" value="PROKAR_LIPOPROTEIN"/>
    <property type="match status" value="1"/>
</dbReference>
<dbReference type="Proteomes" id="UP000276603">
    <property type="component" value="Unassembled WGS sequence"/>
</dbReference>
<dbReference type="OrthoDB" id="1350910at2"/>
<dbReference type="AlphaFoldDB" id="A0A3B0C906"/>
<reference evidence="1 2" key="1">
    <citation type="submission" date="2018-10" db="EMBL/GenBank/DDBJ databases">
        <title>Ulvibacterium marinum gen. nov., sp. nov., a novel marine bacterium of the family Flavobacteriaceae, isolated from a culture of the green alga Ulva prolifera.</title>
        <authorList>
            <person name="Zhang Z."/>
        </authorList>
    </citation>
    <scope>NUCLEOTIDE SEQUENCE [LARGE SCALE GENOMIC DNA]</scope>
    <source>
        <strain evidence="1 2">CCMM003</strain>
    </source>
</reference>